<organism evidence="2 3">
    <name type="scientific">Dothistroma septosporum (strain NZE10 / CBS 128990)</name>
    <name type="common">Red band needle blight fungus</name>
    <name type="synonym">Mycosphaerella pini</name>
    <dbReference type="NCBI Taxonomy" id="675120"/>
    <lineage>
        <taxon>Eukaryota</taxon>
        <taxon>Fungi</taxon>
        <taxon>Dikarya</taxon>
        <taxon>Ascomycota</taxon>
        <taxon>Pezizomycotina</taxon>
        <taxon>Dothideomycetes</taxon>
        <taxon>Dothideomycetidae</taxon>
        <taxon>Mycosphaerellales</taxon>
        <taxon>Mycosphaerellaceae</taxon>
        <taxon>Dothistroma</taxon>
    </lineage>
</organism>
<accession>N1PD07</accession>
<sequence>MLDEPLLRRSTSHKRPRSYARISNTKGQCVALSKTMRALRSCSGGRTNRNGRSTKGNKFCKEDQYSLQRTRGARSLALLLRRHWRGKTNNSTKCGSYDSLQELSACWYILQGMATRPQRCKSSAGCG</sequence>
<proteinExistence type="predicted"/>
<keyword evidence="3" id="KW-1185">Reference proteome</keyword>
<dbReference type="AlphaFoldDB" id="N1PD07"/>
<evidence type="ECO:0000313" key="3">
    <source>
        <dbReference type="Proteomes" id="UP000016933"/>
    </source>
</evidence>
<feature type="region of interest" description="Disordered" evidence="1">
    <location>
        <begin position="1"/>
        <end position="20"/>
    </location>
</feature>
<evidence type="ECO:0000313" key="2">
    <source>
        <dbReference type="EMBL" id="EME40468.1"/>
    </source>
</evidence>
<name>N1PD07_DOTSN</name>
<reference evidence="2 3" key="2">
    <citation type="journal article" date="2012" name="PLoS Pathog.">
        <title>Diverse lifestyles and strategies of plant pathogenesis encoded in the genomes of eighteen Dothideomycetes fungi.</title>
        <authorList>
            <person name="Ohm R.A."/>
            <person name="Feau N."/>
            <person name="Henrissat B."/>
            <person name="Schoch C.L."/>
            <person name="Horwitz B.A."/>
            <person name="Barry K.W."/>
            <person name="Condon B.J."/>
            <person name="Copeland A.C."/>
            <person name="Dhillon B."/>
            <person name="Glaser F."/>
            <person name="Hesse C.N."/>
            <person name="Kosti I."/>
            <person name="LaButti K."/>
            <person name="Lindquist E.A."/>
            <person name="Lucas S."/>
            <person name="Salamov A.A."/>
            <person name="Bradshaw R.E."/>
            <person name="Ciuffetti L."/>
            <person name="Hamelin R.C."/>
            <person name="Kema G.H.J."/>
            <person name="Lawrence C."/>
            <person name="Scott J.A."/>
            <person name="Spatafora J.W."/>
            <person name="Turgeon B.G."/>
            <person name="de Wit P.J.G.M."/>
            <person name="Zhong S."/>
            <person name="Goodwin S.B."/>
            <person name="Grigoriev I.V."/>
        </authorList>
    </citation>
    <scope>NUCLEOTIDE SEQUENCE [LARGE SCALE GENOMIC DNA]</scope>
    <source>
        <strain evidence="3">NZE10 / CBS 128990</strain>
    </source>
</reference>
<dbReference type="EMBL" id="KB446543">
    <property type="protein sequence ID" value="EME40468.1"/>
    <property type="molecule type" value="Genomic_DNA"/>
</dbReference>
<dbReference type="HOGENOM" id="CLU_1970526_0_0_1"/>
<protein>
    <submittedName>
        <fullName evidence="2">Uncharacterized protein</fullName>
    </submittedName>
</protein>
<evidence type="ECO:0000256" key="1">
    <source>
        <dbReference type="SAM" id="MobiDB-lite"/>
    </source>
</evidence>
<dbReference type="Proteomes" id="UP000016933">
    <property type="component" value="Unassembled WGS sequence"/>
</dbReference>
<reference evidence="3" key="1">
    <citation type="journal article" date="2012" name="PLoS Genet.">
        <title>The genomes of the fungal plant pathogens Cladosporium fulvum and Dothistroma septosporum reveal adaptation to different hosts and lifestyles but also signatures of common ancestry.</title>
        <authorList>
            <person name="de Wit P.J.G.M."/>
            <person name="van der Burgt A."/>
            <person name="Oekmen B."/>
            <person name="Stergiopoulos I."/>
            <person name="Abd-Elsalam K.A."/>
            <person name="Aerts A.L."/>
            <person name="Bahkali A.H."/>
            <person name="Beenen H.G."/>
            <person name="Chettri P."/>
            <person name="Cox M.P."/>
            <person name="Datema E."/>
            <person name="de Vries R.P."/>
            <person name="Dhillon B."/>
            <person name="Ganley A.R."/>
            <person name="Griffiths S.A."/>
            <person name="Guo Y."/>
            <person name="Hamelin R.C."/>
            <person name="Henrissat B."/>
            <person name="Kabir M.S."/>
            <person name="Jashni M.K."/>
            <person name="Kema G."/>
            <person name="Klaubauf S."/>
            <person name="Lapidus A."/>
            <person name="Levasseur A."/>
            <person name="Lindquist E."/>
            <person name="Mehrabi R."/>
            <person name="Ohm R.A."/>
            <person name="Owen T.J."/>
            <person name="Salamov A."/>
            <person name="Schwelm A."/>
            <person name="Schijlen E."/>
            <person name="Sun H."/>
            <person name="van den Burg H.A."/>
            <person name="van Ham R.C.H.J."/>
            <person name="Zhang S."/>
            <person name="Goodwin S.B."/>
            <person name="Grigoriev I.V."/>
            <person name="Collemare J."/>
            <person name="Bradshaw R.E."/>
        </authorList>
    </citation>
    <scope>NUCLEOTIDE SEQUENCE [LARGE SCALE GENOMIC DNA]</scope>
    <source>
        <strain evidence="3">NZE10 / CBS 128990</strain>
    </source>
</reference>
<gene>
    <name evidence="2" type="ORF">DOTSEDRAFT_74143</name>
</gene>